<reference evidence="1" key="1">
    <citation type="submission" date="2021-05" db="EMBL/GenBank/DDBJ databases">
        <authorList>
            <person name="Alioto T."/>
            <person name="Alioto T."/>
            <person name="Gomez Garrido J."/>
        </authorList>
    </citation>
    <scope>NUCLEOTIDE SEQUENCE</scope>
</reference>
<dbReference type="AlphaFoldDB" id="A0A8D8ZB04"/>
<sequence>MVERNQFQVPPQSVGLCLCSSNRQRMCCSQRCGLNITTPPNKLGNDLCSRGASEQNLPLALHNYYKYKSNLYRISRQLCYSSMRCIRDPRHYSLFLTFQSEDGSGFQQEKGFIHTAVAIVSPVEGKYL</sequence>
<accession>A0A8D8ZB04</accession>
<evidence type="ECO:0000313" key="1">
    <source>
        <dbReference type="EMBL" id="CAG6743056.1"/>
    </source>
</evidence>
<proteinExistence type="predicted"/>
<name>A0A8D8ZB04_9HEMI</name>
<protein>
    <submittedName>
        <fullName evidence="1">Uncharacterized protein</fullName>
    </submittedName>
</protein>
<dbReference type="EMBL" id="HBUF01442884">
    <property type="protein sequence ID" value="CAG6743056.1"/>
    <property type="molecule type" value="Transcribed_RNA"/>
</dbReference>
<organism evidence="1">
    <name type="scientific">Cacopsylla melanoneura</name>
    <dbReference type="NCBI Taxonomy" id="428564"/>
    <lineage>
        <taxon>Eukaryota</taxon>
        <taxon>Metazoa</taxon>
        <taxon>Ecdysozoa</taxon>
        <taxon>Arthropoda</taxon>
        <taxon>Hexapoda</taxon>
        <taxon>Insecta</taxon>
        <taxon>Pterygota</taxon>
        <taxon>Neoptera</taxon>
        <taxon>Paraneoptera</taxon>
        <taxon>Hemiptera</taxon>
        <taxon>Sternorrhyncha</taxon>
        <taxon>Psylloidea</taxon>
        <taxon>Psyllidae</taxon>
        <taxon>Psyllinae</taxon>
        <taxon>Cacopsylla</taxon>
    </lineage>
</organism>